<dbReference type="InterPro" id="IPR035093">
    <property type="entry name" value="RelE/ParE_toxin_dom_sf"/>
</dbReference>
<accession>A0A1W1BLR6</accession>
<dbReference type="EMBL" id="FPHF01000028">
    <property type="protein sequence ID" value="SFV54484.1"/>
    <property type="molecule type" value="Genomic_DNA"/>
</dbReference>
<reference evidence="1" key="1">
    <citation type="submission" date="2016-10" db="EMBL/GenBank/DDBJ databases">
        <authorList>
            <person name="de Groot N.N."/>
        </authorList>
    </citation>
    <scope>NUCLEOTIDE SEQUENCE</scope>
</reference>
<proteinExistence type="predicted"/>
<name>A0A1W1BLR6_9ZZZZ</name>
<dbReference type="Gene3D" id="3.30.2310.20">
    <property type="entry name" value="RelE-like"/>
    <property type="match status" value="1"/>
</dbReference>
<gene>
    <name evidence="1" type="ORF">MNB_SM-4-1702</name>
</gene>
<dbReference type="SUPFAM" id="SSF143011">
    <property type="entry name" value="RelE-like"/>
    <property type="match status" value="1"/>
</dbReference>
<dbReference type="AlphaFoldDB" id="A0A1W1BLR6"/>
<sequence>MIDSNKKIYNIDTNIDYKQVSGTISDIYRIREGNIRILVKIKDDEIIIEGIITTIGFPRDIYK</sequence>
<organism evidence="1">
    <name type="scientific">hydrothermal vent metagenome</name>
    <dbReference type="NCBI Taxonomy" id="652676"/>
    <lineage>
        <taxon>unclassified sequences</taxon>
        <taxon>metagenomes</taxon>
        <taxon>ecological metagenomes</taxon>
    </lineage>
</organism>
<evidence type="ECO:0000313" key="1">
    <source>
        <dbReference type="EMBL" id="SFV54484.1"/>
    </source>
</evidence>
<protein>
    <submittedName>
        <fullName evidence="1">Uncharacterized protein</fullName>
    </submittedName>
</protein>